<protein>
    <submittedName>
        <fullName evidence="2">Uncharacterized protein</fullName>
    </submittedName>
</protein>
<dbReference type="KEGG" id="erz:ER308_16460"/>
<accession>A0A411YIF1</accession>
<evidence type="ECO:0000313" key="3">
    <source>
        <dbReference type="Proteomes" id="UP000291469"/>
    </source>
</evidence>
<keyword evidence="1" id="KW-0472">Membrane</keyword>
<proteinExistence type="predicted"/>
<keyword evidence="1" id="KW-0812">Transmembrane</keyword>
<keyword evidence="1" id="KW-1133">Transmembrane helix</keyword>
<organism evidence="2 3">
    <name type="scientific">Egibacter rhizosphaerae</name>
    <dbReference type="NCBI Taxonomy" id="1670831"/>
    <lineage>
        <taxon>Bacteria</taxon>
        <taxon>Bacillati</taxon>
        <taxon>Actinomycetota</taxon>
        <taxon>Nitriliruptoria</taxon>
        <taxon>Egibacterales</taxon>
        <taxon>Egibacteraceae</taxon>
        <taxon>Egibacter</taxon>
    </lineage>
</organism>
<dbReference type="AlphaFoldDB" id="A0A411YIF1"/>
<gene>
    <name evidence="2" type="ORF">ER308_16460</name>
</gene>
<dbReference type="RefSeq" id="WP_131156003.1">
    <property type="nucleotide sequence ID" value="NZ_CP036402.1"/>
</dbReference>
<reference evidence="2 3" key="1">
    <citation type="submission" date="2019-01" db="EMBL/GenBank/DDBJ databases">
        <title>Egibacter rhizosphaerae EGI 80759T.</title>
        <authorList>
            <person name="Chen D.-D."/>
            <person name="Tian Y."/>
            <person name="Jiao J.-Y."/>
            <person name="Zhang X.-T."/>
            <person name="Zhang Y.-G."/>
            <person name="Zhang Y."/>
            <person name="Xiao M."/>
            <person name="Shu W.-S."/>
            <person name="Li W.-J."/>
        </authorList>
    </citation>
    <scope>NUCLEOTIDE SEQUENCE [LARGE SCALE GENOMIC DNA]</scope>
    <source>
        <strain evidence="2 3">EGI 80759</strain>
    </source>
</reference>
<name>A0A411YIF1_9ACTN</name>
<feature type="transmembrane region" description="Helical" evidence="1">
    <location>
        <begin position="30"/>
        <end position="55"/>
    </location>
</feature>
<evidence type="ECO:0000313" key="2">
    <source>
        <dbReference type="EMBL" id="QBI21010.1"/>
    </source>
</evidence>
<keyword evidence="3" id="KW-1185">Reference proteome</keyword>
<evidence type="ECO:0000256" key="1">
    <source>
        <dbReference type="SAM" id="Phobius"/>
    </source>
</evidence>
<feature type="transmembrane region" description="Helical" evidence="1">
    <location>
        <begin position="61"/>
        <end position="79"/>
    </location>
</feature>
<dbReference type="EMBL" id="CP036402">
    <property type="protein sequence ID" value="QBI21010.1"/>
    <property type="molecule type" value="Genomic_DNA"/>
</dbReference>
<dbReference type="Proteomes" id="UP000291469">
    <property type="component" value="Chromosome"/>
</dbReference>
<sequence>MGGVGMGGLPLVISIVPAEAVAEGEVSRALLVPIASAELLGAAALLLAAAAAAAAVGHPPVVAATAAGLVVLAAAALGLRRIHASATG</sequence>